<dbReference type="AlphaFoldDB" id="T1H0D2"/>
<name>T1H0D2_MEGSC</name>
<evidence type="ECO:0008006" key="3">
    <source>
        <dbReference type="Google" id="ProtNLM"/>
    </source>
</evidence>
<protein>
    <recommendedName>
        <fullName evidence="3">ABC transporter domain-containing protein</fullName>
    </recommendedName>
</protein>
<reference evidence="1" key="2">
    <citation type="submission" date="2015-06" db="UniProtKB">
        <authorList>
            <consortium name="EnsemblMetazoa"/>
        </authorList>
    </citation>
    <scope>IDENTIFICATION</scope>
</reference>
<sequence>MDSDKVLVMDAGEVVEFDSPLELLKNEKGVFRKLVEQSGIKF</sequence>
<dbReference type="HOGENOM" id="CLU_3261079_0_0_1"/>
<organism evidence="1 2">
    <name type="scientific">Megaselia scalaris</name>
    <name type="common">Humpbacked fly</name>
    <name type="synonym">Phora scalaris</name>
    <dbReference type="NCBI Taxonomy" id="36166"/>
    <lineage>
        <taxon>Eukaryota</taxon>
        <taxon>Metazoa</taxon>
        <taxon>Ecdysozoa</taxon>
        <taxon>Arthropoda</taxon>
        <taxon>Hexapoda</taxon>
        <taxon>Insecta</taxon>
        <taxon>Pterygota</taxon>
        <taxon>Neoptera</taxon>
        <taxon>Endopterygota</taxon>
        <taxon>Diptera</taxon>
        <taxon>Brachycera</taxon>
        <taxon>Muscomorpha</taxon>
        <taxon>Platypezoidea</taxon>
        <taxon>Phoridae</taxon>
        <taxon>Megaseliini</taxon>
        <taxon>Megaselia</taxon>
    </lineage>
</organism>
<dbReference type="STRING" id="36166.T1H0D2"/>
<dbReference type="Proteomes" id="UP000015102">
    <property type="component" value="Unassembled WGS sequence"/>
</dbReference>
<evidence type="ECO:0000313" key="2">
    <source>
        <dbReference type="Proteomes" id="UP000015102"/>
    </source>
</evidence>
<evidence type="ECO:0000313" key="1">
    <source>
        <dbReference type="EnsemblMetazoa" id="MESCA009607-PA"/>
    </source>
</evidence>
<accession>T1H0D2</accession>
<dbReference type="EMBL" id="CAQQ02153549">
    <property type="status" value="NOT_ANNOTATED_CDS"/>
    <property type="molecule type" value="Genomic_DNA"/>
</dbReference>
<proteinExistence type="predicted"/>
<dbReference type="InterPro" id="IPR027417">
    <property type="entry name" value="P-loop_NTPase"/>
</dbReference>
<reference evidence="2" key="1">
    <citation type="submission" date="2013-02" db="EMBL/GenBank/DDBJ databases">
        <authorList>
            <person name="Hughes D."/>
        </authorList>
    </citation>
    <scope>NUCLEOTIDE SEQUENCE</scope>
    <source>
        <strain>Durham</strain>
        <strain evidence="2">NC isolate 2 -- Noor lab</strain>
    </source>
</reference>
<keyword evidence="2" id="KW-1185">Reference proteome</keyword>
<dbReference type="Gene3D" id="3.40.50.300">
    <property type="entry name" value="P-loop containing nucleotide triphosphate hydrolases"/>
    <property type="match status" value="1"/>
</dbReference>
<dbReference type="EnsemblMetazoa" id="MESCA009607-RA">
    <property type="protein sequence ID" value="MESCA009607-PA"/>
    <property type="gene ID" value="MESCA009607"/>
</dbReference>